<dbReference type="GO" id="GO:0005737">
    <property type="term" value="C:cytoplasm"/>
    <property type="evidence" value="ECO:0007669"/>
    <property type="project" value="TreeGrafter"/>
</dbReference>
<dbReference type="SUPFAM" id="SSF52833">
    <property type="entry name" value="Thioredoxin-like"/>
    <property type="match status" value="1"/>
</dbReference>
<protein>
    <recommendedName>
        <fullName evidence="5">Probable glutathione S-transferase</fullName>
        <ecNumber evidence="2">2.5.1.18</ecNumber>
    </recommendedName>
</protein>
<dbReference type="PhylomeDB" id="A0A068ULZ0"/>
<evidence type="ECO:0000256" key="5">
    <source>
        <dbReference type="ARBA" id="ARBA00071370"/>
    </source>
</evidence>
<dbReference type="Pfam" id="PF00043">
    <property type="entry name" value="GST_C"/>
    <property type="match status" value="1"/>
</dbReference>
<dbReference type="InterPro" id="IPR036249">
    <property type="entry name" value="Thioredoxin-like_sf"/>
</dbReference>
<dbReference type="PROSITE" id="PS50405">
    <property type="entry name" value="GST_CTER"/>
    <property type="match status" value="1"/>
</dbReference>
<dbReference type="EC" id="2.5.1.18" evidence="2"/>
<evidence type="ECO:0000256" key="1">
    <source>
        <dbReference type="ARBA" id="ARBA00009929"/>
    </source>
</evidence>
<evidence type="ECO:0000256" key="4">
    <source>
        <dbReference type="ARBA" id="ARBA00047960"/>
    </source>
</evidence>
<dbReference type="SFLD" id="SFLDG01152">
    <property type="entry name" value="Main.3:_Omega-_and_Tau-like"/>
    <property type="match status" value="1"/>
</dbReference>
<dbReference type="SFLD" id="SFLDG00358">
    <property type="entry name" value="Main_(cytGST)"/>
    <property type="match status" value="1"/>
</dbReference>
<dbReference type="Pfam" id="PF02798">
    <property type="entry name" value="GST_N"/>
    <property type="match status" value="1"/>
</dbReference>
<dbReference type="CDD" id="cd03058">
    <property type="entry name" value="GST_N_Tau"/>
    <property type="match status" value="1"/>
</dbReference>
<dbReference type="PROSITE" id="PS50404">
    <property type="entry name" value="GST_NTER"/>
    <property type="match status" value="1"/>
</dbReference>
<dbReference type="Gramene" id="CDP09302">
    <property type="protein sequence ID" value="CDP09302"/>
    <property type="gene ID" value="GSCOC_T00028611001"/>
</dbReference>
<keyword evidence="9" id="KW-1185">Reference proteome</keyword>
<proteinExistence type="inferred from homology"/>
<dbReference type="AlphaFoldDB" id="A0A068ULZ0"/>
<dbReference type="PANTHER" id="PTHR11260">
    <property type="entry name" value="GLUTATHIONE S-TRANSFERASE, GST, SUPERFAMILY, GST DOMAIN CONTAINING"/>
    <property type="match status" value="1"/>
</dbReference>
<gene>
    <name evidence="8" type="ORF">GSCOC_T00028611001</name>
</gene>
<dbReference type="OrthoDB" id="4951845at2759"/>
<dbReference type="Gene3D" id="3.40.30.10">
    <property type="entry name" value="Glutaredoxin"/>
    <property type="match status" value="1"/>
</dbReference>
<feature type="domain" description="GST N-terminal" evidence="6">
    <location>
        <begin position="3"/>
        <end position="82"/>
    </location>
</feature>
<dbReference type="InterPro" id="IPR040079">
    <property type="entry name" value="Glutathione_S-Trfase"/>
</dbReference>
<dbReference type="InterPro" id="IPR045074">
    <property type="entry name" value="GST_C_Tau"/>
</dbReference>
<dbReference type="STRING" id="49390.A0A068ULZ0"/>
<keyword evidence="3" id="KW-0808">Transferase</keyword>
<dbReference type="InParanoid" id="A0A068ULZ0"/>
<dbReference type="GO" id="GO:0006749">
    <property type="term" value="P:glutathione metabolic process"/>
    <property type="evidence" value="ECO:0007669"/>
    <property type="project" value="InterPro"/>
</dbReference>
<organism evidence="8 9">
    <name type="scientific">Coffea canephora</name>
    <name type="common">Robusta coffee</name>
    <dbReference type="NCBI Taxonomy" id="49390"/>
    <lineage>
        <taxon>Eukaryota</taxon>
        <taxon>Viridiplantae</taxon>
        <taxon>Streptophyta</taxon>
        <taxon>Embryophyta</taxon>
        <taxon>Tracheophyta</taxon>
        <taxon>Spermatophyta</taxon>
        <taxon>Magnoliopsida</taxon>
        <taxon>eudicotyledons</taxon>
        <taxon>Gunneridae</taxon>
        <taxon>Pentapetalae</taxon>
        <taxon>asterids</taxon>
        <taxon>lamiids</taxon>
        <taxon>Gentianales</taxon>
        <taxon>Rubiaceae</taxon>
        <taxon>Ixoroideae</taxon>
        <taxon>Gardenieae complex</taxon>
        <taxon>Bertiereae - Coffeeae clade</taxon>
        <taxon>Coffeeae</taxon>
        <taxon>Coffea</taxon>
    </lineage>
</organism>
<dbReference type="CDD" id="cd03185">
    <property type="entry name" value="GST_C_Tau"/>
    <property type="match status" value="1"/>
</dbReference>
<evidence type="ECO:0000313" key="8">
    <source>
        <dbReference type="EMBL" id="CDP09302.1"/>
    </source>
</evidence>
<dbReference type="Gene3D" id="1.20.1050.10">
    <property type="match status" value="1"/>
</dbReference>
<dbReference type="FunFam" id="3.40.30.10:FF:000014">
    <property type="entry name" value="Tau class glutathione S-transferase"/>
    <property type="match status" value="1"/>
</dbReference>
<evidence type="ECO:0000259" key="6">
    <source>
        <dbReference type="PROSITE" id="PS50404"/>
    </source>
</evidence>
<dbReference type="Proteomes" id="UP000295252">
    <property type="component" value="Chromosome IV"/>
</dbReference>
<evidence type="ECO:0000256" key="2">
    <source>
        <dbReference type="ARBA" id="ARBA00012452"/>
    </source>
</evidence>
<dbReference type="PANTHER" id="PTHR11260:SF762">
    <property type="entry name" value="GLUTATHIONE TRANSFERASE"/>
    <property type="match status" value="1"/>
</dbReference>
<reference evidence="9" key="1">
    <citation type="journal article" date="2014" name="Science">
        <title>The coffee genome provides insight into the convergent evolution of caffeine biosynthesis.</title>
        <authorList>
            <person name="Denoeud F."/>
            <person name="Carretero-Paulet L."/>
            <person name="Dereeper A."/>
            <person name="Droc G."/>
            <person name="Guyot R."/>
            <person name="Pietrella M."/>
            <person name="Zheng C."/>
            <person name="Alberti A."/>
            <person name="Anthony F."/>
            <person name="Aprea G."/>
            <person name="Aury J.M."/>
            <person name="Bento P."/>
            <person name="Bernard M."/>
            <person name="Bocs S."/>
            <person name="Campa C."/>
            <person name="Cenci A."/>
            <person name="Combes M.C."/>
            <person name="Crouzillat D."/>
            <person name="Da Silva C."/>
            <person name="Daddiego L."/>
            <person name="De Bellis F."/>
            <person name="Dussert S."/>
            <person name="Garsmeur O."/>
            <person name="Gayraud T."/>
            <person name="Guignon V."/>
            <person name="Jahn K."/>
            <person name="Jamilloux V."/>
            <person name="Joet T."/>
            <person name="Labadie K."/>
            <person name="Lan T."/>
            <person name="Leclercq J."/>
            <person name="Lepelley M."/>
            <person name="Leroy T."/>
            <person name="Li L.T."/>
            <person name="Librado P."/>
            <person name="Lopez L."/>
            <person name="Munoz A."/>
            <person name="Noel B."/>
            <person name="Pallavicini A."/>
            <person name="Perrotta G."/>
            <person name="Poncet V."/>
            <person name="Pot D."/>
            <person name="Priyono X."/>
            <person name="Rigoreau M."/>
            <person name="Rouard M."/>
            <person name="Rozas J."/>
            <person name="Tranchant-Dubreuil C."/>
            <person name="VanBuren R."/>
            <person name="Zhang Q."/>
            <person name="Andrade A.C."/>
            <person name="Argout X."/>
            <person name="Bertrand B."/>
            <person name="de Kochko A."/>
            <person name="Graziosi G."/>
            <person name="Henry R.J."/>
            <person name="Jayarama X."/>
            <person name="Ming R."/>
            <person name="Nagai C."/>
            <person name="Rounsley S."/>
            <person name="Sankoff D."/>
            <person name="Giuliano G."/>
            <person name="Albert V.A."/>
            <person name="Wincker P."/>
            <person name="Lashermes P."/>
        </authorList>
    </citation>
    <scope>NUCLEOTIDE SEQUENCE [LARGE SCALE GENOMIC DNA]</scope>
    <source>
        <strain evidence="9">cv. DH200-94</strain>
    </source>
</reference>
<dbReference type="EMBL" id="HG739122">
    <property type="protein sequence ID" value="CDP09302.1"/>
    <property type="molecule type" value="Genomic_DNA"/>
</dbReference>
<sequence length="224" mass="25991">MAEEVKLFRTWSSPYALRIVWALKLKGIEYETIFEDLTNKSPSLLQYNPTHGKVPVLVRDGKPVCESLVILEYVDETWKHNPLLPQDPYEKSMARFWANFGDDKLMKSIWQLFIAHEKDQDVAAVAALENLKIVEEQLKGKKFFHGETIGYLDLAFGWIANLVSILEEIMSLKLVDGERFPHLSSWIQHFIDAPVIRDCWPPRDKMIIKFQVMRENYLAAATPK</sequence>
<dbReference type="OMA" id="QENWPPR"/>
<dbReference type="InterPro" id="IPR010987">
    <property type="entry name" value="Glutathione-S-Trfase_C-like"/>
</dbReference>
<accession>A0A068ULZ0</accession>
<comment type="catalytic activity">
    <reaction evidence="4">
        <text>RX + glutathione = an S-substituted glutathione + a halide anion + H(+)</text>
        <dbReference type="Rhea" id="RHEA:16437"/>
        <dbReference type="ChEBI" id="CHEBI:15378"/>
        <dbReference type="ChEBI" id="CHEBI:16042"/>
        <dbReference type="ChEBI" id="CHEBI:17792"/>
        <dbReference type="ChEBI" id="CHEBI:57925"/>
        <dbReference type="ChEBI" id="CHEBI:90779"/>
        <dbReference type="EC" id="2.5.1.18"/>
    </reaction>
</comment>
<dbReference type="GO" id="GO:0004364">
    <property type="term" value="F:glutathione transferase activity"/>
    <property type="evidence" value="ECO:0007669"/>
    <property type="project" value="UniProtKB-EC"/>
</dbReference>
<comment type="similarity">
    <text evidence="1">Belongs to the GST superfamily. HSP26 family.</text>
</comment>
<dbReference type="SFLD" id="SFLDS00019">
    <property type="entry name" value="Glutathione_Transferase_(cytos"/>
    <property type="match status" value="1"/>
</dbReference>
<dbReference type="InterPro" id="IPR004046">
    <property type="entry name" value="GST_C"/>
</dbReference>
<feature type="domain" description="GST C-terminal" evidence="7">
    <location>
        <begin position="87"/>
        <end position="210"/>
    </location>
</feature>
<dbReference type="SUPFAM" id="SSF47616">
    <property type="entry name" value="GST C-terminal domain-like"/>
    <property type="match status" value="1"/>
</dbReference>
<evidence type="ECO:0000313" key="9">
    <source>
        <dbReference type="Proteomes" id="UP000295252"/>
    </source>
</evidence>
<dbReference type="InterPro" id="IPR045073">
    <property type="entry name" value="Omega/Tau-like"/>
</dbReference>
<dbReference type="InterPro" id="IPR036282">
    <property type="entry name" value="Glutathione-S-Trfase_C_sf"/>
</dbReference>
<evidence type="ECO:0000256" key="3">
    <source>
        <dbReference type="ARBA" id="ARBA00022679"/>
    </source>
</evidence>
<dbReference type="FunFam" id="1.20.1050.10:FF:000012">
    <property type="entry name" value="Tau class glutathione S-transferase"/>
    <property type="match status" value="1"/>
</dbReference>
<name>A0A068ULZ0_COFCA</name>
<evidence type="ECO:0000259" key="7">
    <source>
        <dbReference type="PROSITE" id="PS50405"/>
    </source>
</evidence>
<dbReference type="InterPro" id="IPR004045">
    <property type="entry name" value="Glutathione_S-Trfase_N"/>
</dbReference>